<dbReference type="CDD" id="cd06850">
    <property type="entry name" value="biotinyl_domain"/>
    <property type="match status" value="1"/>
</dbReference>
<evidence type="ECO:0000313" key="11">
    <source>
        <dbReference type="EMBL" id="PKV95784.1"/>
    </source>
</evidence>
<dbReference type="SUPFAM" id="SSF51230">
    <property type="entry name" value="Single hybrid motif"/>
    <property type="match status" value="1"/>
</dbReference>
<evidence type="ECO:0000256" key="8">
    <source>
        <dbReference type="SAM" id="MobiDB-lite"/>
    </source>
</evidence>
<feature type="region of interest" description="Disordered" evidence="8">
    <location>
        <begin position="34"/>
        <end position="87"/>
    </location>
</feature>
<dbReference type="GO" id="GO:0006633">
    <property type="term" value="P:fatty acid biosynthetic process"/>
    <property type="evidence" value="ECO:0007669"/>
    <property type="project" value="UniProtKB-UniPathway"/>
</dbReference>
<dbReference type="Pfam" id="PF00364">
    <property type="entry name" value="Biotin_lipoyl"/>
    <property type="match status" value="1"/>
</dbReference>
<feature type="compositionally biased region" description="Low complexity" evidence="8">
    <location>
        <begin position="56"/>
        <end position="68"/>
    </location>
</feature>
<dbReference type="PROSITE" id="PS00188">
    <property type="entry name" value="BIOTIN"/>
    <property type="match status" value="1"/>
</dbReference>
<dbReference type="PROSITE" id="PS50968">
    <property type="entry name" value="BIOTINYL_LIPOYL"/>
    <property type="match status" value="1"/>
</dbReference>
<evidence type="ECO:0000256" key="7">
    <source>
        <dbReference type="RuleBase" id="RU364072"/>
    </source>
</evidence>
<dbReference type="Proteomes" id="UP000233750">
    <property type="component" value="Unassembled WGS sequence"/>
</dbReference>
<dbReference type="OrthoDB" id="9811735at2"/>
<keyword evidence="4 7" id="KW-0443">Lipid metabolism</keyword>
<comment type="function">
    <text evidence="7">This protein is a component of the acetyl coenzyme A carboxylase complex; first, biotin carboxylase catalyzes the carboxylation of the carrier protein and then the transcarboxylase transfers the carboxyl group to form malonyl-CoA.</text>
</comment>
<evidence type="ECO:0000256" key="5">
    <source>
        <dbReference type="ARBA" id="ARBA00023160"/>
    </source>
</evidence>
<dbReference type="AlphaFoldDB" id="A0A2N3WPI1"/>
<feature type="domain" description="Lipoyl-binding" evidence="9">
    <location>
        <begin position="90"/>
        <end position="166"/>
    </location>
</feature>
<protein>
    <recommendedName>
        <fullName evidence="7">Biotin carboxyl carrier protein of acetyl-CoA carboxylase</fullName>
    </recommendedName>
</protein>
<dbReference type="GO" id="GO:0003989">
    <property type="term" value="F:acetyl-CoA carboxylase activity"/>
    <property type="evidence" value="ECO:0007669"/>
    <property type="project" value="InterPro"/>
</dbReference>
<name>A0A2N3WPI1_9PSEU</name>
<feature type="compositionally biased region" description="Pro residues" evidence="8">
    <location>
        <begin position="44"/>
        <end position="55"/>
    </location>
</feature>
<dbReference type="UniPathway" id="UPA00094"/>
<comment type="caution">
    <text evidence="11">The sequence shown here is derived from an EMBL/GenBank/DDBJ whole genome shotgun (WGS) entry which is preliminary data.</text>
</comment>
<dbReference type="GO" id="GO:0009317">
    <property type="term" value="C:acetyl-CoA carboxylase complex"/>
    <property type="evidence" value="ECO:0007669"/>
    <property type="project" value="InterPro"/>
</dbReference>
<keyword evidence="2 7" id="KW-0444">Lipid biosynthesis</keyword>
<comment type="pathway">
    <text evidence="1 7">Lipid metabolism; fatty acid biosynthesis.</text>
</comment>
<proteinExistence type="predicted"/>
<gene>
    <name evidence="11" type="ORF">ATK30_6715</name>
    <name evidence="10" type="ORF">H5411_23270</name>
</gene>
<evidence type="ECO:0000256" key="6">
    <source>
        <dbReference type="ARBA" id="ARBA00023267"/>
    </source>
</evidence>
<evidence type="ECO:0000256" key="2">
    <source>
        <dbReference type="ARBA" id="ARBA00022516"/>
    </source>
</evidence>
<dbReference type="InterPro" id="IPR000089">
    <property type="entry name" value="Biotin_lipoyl"/>
</dbReference>
<dbReference type="EMBL" id="PJMY01000003">
    <property type="protein sequence ID" value="PKV95784.1"/>
    <property type="molecule type" value="Genomic_DNA"/>
</dbReference>
<evidence type="ECO:0000313" key="12">
    <source>
        <dbReference type="Proteomes" id="UP000233750"/>
    </source>
</evidence>
<evidence type="ECO:0000256" key="1">
    <source>
        <dbReference type="ARBA" id="ARBA00005194"/>
    </source>
</evidence>
<keyword evidence="3 7" id="KW-0276">Fatty acid metabolism</keyword>
<dbReference type="PRINTS" id="PR01071">
    <property type="entry name" value="ACOABIOTINCC"/>
</dbReference>
<dbReference type="Proteomes" id="UP000550260">
    <property type="component" value="Unassembled WGS sequence"/>
</dbReference>
<keyword evidence="5 7" id="KW-0275">Fatty acid biosynthesis</keyword>
<evidence type="ECO:0000256" key="3">
    <source>
        <dbReference type="ARBA" id="ARBA00022832"/>
    </source>
</evidence>
<evidence type="ECO:0000313" key="10">
    <source>
        <dbReference type="EMBL" id="MBB2502040.1"/>
    </source>
</evidence>
<evidence type="ECO:0000259" key="9">
    <source>
        <dbReference type="PROSITE" id="PS50968"/>
    </source>
</evidence>
<sequence>MTISERVTHREVREILRSFQESGWTAMTLELDDMRITAGKEGPPAAPARPAPPPAEASASAAASADAEPAPDPVPSPASAVPEPVDRTGCVEVRSPAVGAFWVAPSPGEPPFVEPGQPVTANQQLAIVEVMKLMNPVVAPRSGVVVEVCAENAGLVEYDQLLFVIRPDDD</sequence>
<keyword evidence="12" id="KW-1185">Reference proteome</keyword>
<dbReference type="InterPro" id="IPR011053">
    <property type="entry name" value="Single_hybrid_motif"/>
</dbReference>
<evidence type="ECO:0000256" key="4">
    <source>
        <dbReference type="ARBA" id="ARBA00023098"/>
    </source>
</evidence>
<dbReference type="RefSeq" id="WP_101438734.1">
    <property type="nucleotide sequence ID" value="NZ_JACJHR010000033.1"/>
</dbReference>
<dbReference type="Gene3D" id="2.40.50.100">
    <property type="match status" value="1"/>
</dbReference>
<reference evidence="10 13" key="2">
    <citation type="submission" date="2020-08" db="EMBL/GenBank/DDBJ databases">
        <title>Amycolatopsis echigonensis JCM 21831.</title>
        <authorList>
            <person name="Tedsree N."/>
            <person name="Kuncharoen N."/>
            <person name="Likhitwitayawuid K."/>
            <person name="Tanasupawat S."/>
        </authorList>
    </citation>
    <scope>NUCLEOTIDE SEQUENCE [LARGE SCALE GENOMIC DNA]</scope>
    <source>
        <strain evidence="10 13">JCM 21831</strain>
    </source>
</reference>
<accession>A0A8E1W1F2</accession>
<dbReference type="InterPro" id="IPR001882">
    <property type="entry name" value="Biotin_BS"/>
</dbReference>
<reference evidence="11 12" key="1">
    <citation type="submission" date="2017-12" db="EMBL/GenBank/DDBJ databases">
        <title>Sequencing the genomes of 1000 Actinobacteria strains.</title>
        <authorList>
            <person name="Klenk H.-P."/>
        </authorList>
    </citation>
    <scope>NUCLEOTIDE SEQUENCE [LARGE SCALE GENOMIC DNA]</scope>
    <source>
        <strain evidence="11 12">DSM 45165</strain>
    </source>
</reference>
<organism evidence="11 12">
    <name type="scientific">Amycolatopsis echigonensis</name>
    <dbReference type="NCBI Taxonomy" id="2576905"/>
    <lineage>
        <taxon>Bacteria</taxon>
        <taxon>Bacillati</taxon>
        <taxon>Actinomycetota</taxon>
        <taxon>Actinomycetes</taxon>
        <taxon>Pseudonocardiales</taxon>
        <taxon>Pseudonocardiaceae</taxon>
        <taxon>Amycolatopsis</taxon>
    </lineage>
</organism>
<keyword evidence="6 7" id="KW-0092">Biotin</keyword>
<dbReference type="EMBL" id="JACJHR010000033">
    <property type="protein sequence ID" value="MBB2502040.1"/>
    <property type="molecule type" value="Genomic_DNA"/>
</dbReference>
<evidence type="ECO:0000313" key="13">
    <source>
        <dbReference type="Proteomes" id="UP000550260"/>
    </source>
</evidence>
<dbReference type="InterPro" id="IPR001249">
    <property type="entry name" value="AcCoA_biotinCC"/>
</dbReference>
<accession>A0A2N3WPI1</accession>